<keyword evidence="2" id="KW-1185">Reference proteome</keyword>
<evidence type="ECO:0000313" key="1">
    <source>
        <dbReference type="EMBL" id="MBA2894071.1"/>
    </source>
</evidence>
<dbReference type="RefSeq" id="WP_181612803.1">
    <property type="nucleotide sequence ID" value="NZ_BAABAM010000005.1"/>
</dbReference>
<organism evidence="1 2">
    <name type="scientific">Nonomuraea soli</name>
    <dbReference type="NCBI Taxonomy" id="1032476"/>
    <lineage>
        <taxon>Bacteria</taxon>
        <taxon>Bacillati</taxon>
        <taxon>Actinomycetota</taxon>
        <taxon>Actinomycetes</taxon>
        <taxon>Streptosporangiales</taxon>
        <taxon>Streptosporangiaceae</taxon>
        <taxon>Nonomuraea</taxon>
    </lineage>
</organism>
<dbReference type="Proteomes" id="UP000530928">
    <property type="component" value="Unassembled WGS sequence"/>
</dbReference>
<sequence>MLAATAEEQEAWCERHQWSEDELALDFDWALSWVPWTVEDRSPGLLPEQLLLILKEIDERLEAMSGPLPEGVDCWVLVPGWDKVRELSAEAVRMIARLGLIAIPVVAEL</sequence>
<gene>
    <name evidence="1" type="ORF">HNR30_005432</name>
</gene>
<protein>
    <submittedName>
        <fullName evidence="1">Uncharacterized protein</fullName>
    </submittedName>
</protein>
<proteinExistence type="predicted"/>
<evidence type="ECO:0000313" key="2">
    <source>
        <dbReference type="Proteomes" id="UP000530928"/>
    </source>
</evidence>
<name>A0A7W0HSV6_9ACTN</name>
<reference evidence="1 2" key="1">
    <citation type="submission" date="2020-07" db="EMBL/GenBank/DDBJ databases">
        <title>Genomic Encyclopedia of Type Strains, Phase IV (KMG-IV): sequencing the most valuable type-strain genomes for metagenomic binning, comparative biology and taxonomic classification.</title>
        <authorList>
            <person name="Goeker M."/>
        </authorList>
    </citation>
    <scope>NUCLEOTIDE SEQUENCE [LARGE SCALE GENOMIC DNA]</scope>
    <source>
        <strain evidence="1 2">DSM 45533</strain>
    </source>
</reference>
<dbReference type="EMBL" id="JACDUR010000005">
    <property type="protein sequence ID" value="MBA2894071.1"/>
    <property type="molecule type" value="Genomic_DNA"/>
</dbReference>
<dbReference type="AlphaFoldDB" id="A0A7W0HSV6"/>
<accession>A0A7W0HSV6</accession>
<comment type="caution">
    <text evidence="1">The sequence shown here is derived from an EMBL/GenBank/DDBJ whole genome shotgun (WGS) entry which is preliminary data.</text>
</comment>